<evidence type="ECO:0000259" key="1">
    <source>
        <dbReference type="PROSITE" id="PS50930"/>
    </source>
</evidence>
<proteinExistence type="predicted"/>
<keyword evidence="3" id="KW-1185">Reference proteome</keyword>
<dbReference type="Pfam" id="PF04397">
    <property type="entry name" value="LytTR"/>
    <property type="match status" value="1"/>
</dbReference>
<dbReference type="SMART" id="SM00850">
    <property type="entry name" value="LytTR"/>
    <property type="match status" value="1"/>
</dbReference>
<dbReference type="InterPro" id="IPR011006">
    <property type="entry name" value="CheY-like_superfamily"/>
</dbReference>
<dbReference type="PROSITE" id="PS50930">
    <property type="entry name" value="HTH_LYTTR"/>
    <property type="match status" value="1"/>
</dbReference>
<sequence>MIRVLSISNNAKLHETIQETCKVVAGFHYIGGAESIHFDESVLNIVDVEIIILDLDIARLNNNNVAIIKRLFKNVQLIGITGAFEKAYFGLKGGCVDVCLRPLDSDAIVEALIKCQNKMINPDRLISIGSSKEAHYLKVSEILFIKADDNDVDFHLCDGTVIPFFNSLKHFESRLSIPFIRVQKSYIINAAMVFRINHVKRYLMFRNSHSRIPFSPKYLENISRVEGVIKNYHF</sequence>
<feature type="domain" description="HTH LytTR-type" evidence="1">
    <location>
        <begin position="126"/>
        <end position="228"/>
    </location>
</feature>
<dbReference type="Gene3D" id="2.40.50.1020">
    <property type="entry name" value="LytTr DNA-binding domain"/>
    <property type="match status" value="1"/>
</dbReference>
<comment type="caution">
    <text evidence="2">The sequence shown here is derived from an EMBL/GenBank/DDBJ whole genome shotgun (WGS) entry which is preliminary data.</text>
</comment>
<dbReference type="GO" id="GO:0003677">
    <property type="term" value="F:DNA binding"/>
    <property type="evidence" value="ECO:0007669"/>
    <property type="project" value="UniProtKB-KW"/>
</dbReference>
<dbReference type="InterPro" id="IPR007492">
    <property type="entry name" value="LytTR_DNA-bd_dom"/>
</dbReference>
<name>A0ABT8DKN0_9FLAO</name>
<dbReference type="InterPro" id="IPR046947">
    <property type="entry name" value="LytR-like"/>
</dbReference>
<gene>
    <name evidence="2" type="ORF">QRD02_13480</name>
</gene>
<dbReference type="SUPFAM" id="SSF52172">
    <property type="entry name" value="CheY-like"/>
    <property type="match status" value="1"/>
</dbReference>
<keyword evidence="2" id="KW-0238">DNA-binding</keyword>
<dbReference type="PANTHER" id="PTHR37299:SF1">
    <property type="entry name" value="STAGE 0 SPORULATION PROTEIN A HOMOLOG"/>
    <property type="match status" value="1"/>
</dbReference>
<evidence type="ECO:0000313" key="2">
    <source>
        <dbReference type="EMBL" id="MDN3725394.1"/>
    </source>
</evidence>
<evidence type="ECO:0000313" key="3">
    <source>
        <dbReference type="Proteomes" id="UP001244787"/>
    </source>
</evidence>
<protein>
    <submittedName>
        <fullName evidence="2">LytTR family transcriptional regulator DNA-binding domain-containing protein</fullName>
    </submittedName>
</protein>
<dbReference type="Proteomes" id="UP001244787">
    <property type="component" value="Unassembled WGS sequence"/>
</dbReference>
<accession>A0ABT8DKN0</accession>
<dbReference type="EMBL" id="JAUGQQ010000015">
    <property type="protein sequence ID" value="MDN3725394.1"/>
    <property type="molecule type" value="Genomic_DNA"/>
</dbReference>
<dbReference type="PANTHER" id="PTHR37299">
    <property type="entry name" value="TRANSCRIPTIONAL REGULATOR-RELATED"/>
    <property type="match status" value="1"/>
</dbReference>
<organism evidence="2 3">
    <name type="scientific">Aequorivita aurantiaca</name>
    <dbReference type="NCBI Taxonomy" id="3053356"/>
    <lineage>
        <taxon>Bacteria</taxon>
        <taxon>Pseudomonadati</taxon>
        <taxon>Bacteroidota</taxon>
        <taxon>Flavobacteriia</taxon>
        <taxon>Flavobacteriales</taxon>
        <taxon>Flavobacteriaceae</taxon>
        <taxon>Aequorivita</taxon>
    </lineage>
</organism>
<dbReference type="RefSeq" id="WP_290255485.1">
    <property type="nucleotide sequence ID" value="NZ_JAUGQQ010000015.1"/>
</dbReference>
<reference evidence="2 3" key="1">
    <citation type="submission" date="2023-06" db="EMBL/GenBank/DDBJ databases">
        <authorList>
            <person name="Ye Y.-Q."/>
            <person name="Du Z.-J."/>
        </authorList>
    </citation>
    <scope>NUCLEOTIDE SEQUENCE [LARGE SCALE GENOMIC DNA]</scope>
    <source>
        <strain evidence="2 3">SDUM287046</strain>
    </source>
</reference>